<dbReference type="EMBL" id="BPQO01000003">
    <property type="protein sequence ID" value="GJD87567.1"/>
    <property type="molecule type" value="Genomic_DNA"/>
</dbReference>
<dbReference type="InterPro" id="IPR003593">
    <property type="entry name" value="AAA+_ATPase"/>
</dbReference>
<feature type="region of interest" description="Disordered" evidence="8">
    <location>
        <begin position="114"/>
        <end position="169"/>
    </location>
</feature>
<dbReference type="Gene3D" id="3.30.980.40">
    <property type="match status" value="1"/>
</dbReference>
<dbReference type="SUPFAM" id="SSF52540">
    <property type="entry name" value="P-loop containing nucleoside triphosphate hydrolases"/>
    <property type="match status" value="1"/>
</dbReference>
<keyword evidence="4" id="KW-0238">DNA-binding</keyword>
<keyword evidence="11" id="KW-1185">Reference proteome</keyword>
<dbReference type="CDD" id="cd01127">
    <property type="entry name" value="TrwB_TraG_TraD_VirD4"/>
    <property type="match status" value="1"/>
</dbReference>
<feature type="compositionally biased region" description="Basic and acidic residues" evidence="8">
    <location>
        <begin position="10"/>
        <end position="22"/>
    </location>
</feature>
<evidence type="ECO:0000256" key="6">
    <source>
        <dbReference type="ARBA" id="ARBA00025923"/>
    </source>
</evidence>
<dbReference type="GO" id="GO:0003677">
    <property type="term" value="F:DNA binding"/>
    <property type="evidence" value="ECO:0007669"/>
    <property type="project" value="UniProtKB-KW"/>
</dbReference>
<feature type="region of interest" description="Disordered" evidence="8">
    <location>
        <begin position="651"/>
        <end position="679"/>
    </location>
</feature>
<dbReference type="InterPro" id="IPR036390">
    <property type="entry name" value="WH_DNA-bd_sf"/>
</dbReference>
<dbReference type="Pfam" id="PF01580">
    <property type="entry name" value="FtsK_SpoIIIE"/>
    <property type="match status" value="1"/>
</dbReference>
<evidence type="ECO:0000313" key="11">
    <source>
        <dbReference type="Proteomes" id="UP001055247"/>
    </source>
</evidence>
<evidence type="ECO:0000256" key="5">
    <source>
        <dbReference type="ARBA" id="ARBA00024784"/>
    </source>
</evidence>
<comment type="similarity">
    <text evidence="1">Belongs to the FtsK/SpoIIIE/SftA family.</text>
</comment>
<dbReference type="SMART" id="SM00843">
    <property type="entry name" value="Ftsk_gamma"/>
    <property type="match status" value="1"/>
</dbReference>
<feature type="region of interest" description="Disordered" evidence="8">
    <location>
        <begin position="48"/>
        <end position="84"/>
    </location>
</feature>
<dbReference type="Pfam" id="PF17854">
    <property type="entry name" value="FtsK_alpha"/>
    <property type="match status" value="1"/>
</dbReference>
<comment type="caution">
    <text evidence="10">The sequence shown here is derived from an EMBL/GenBank/DDBJ whole genome shotgun (WGS) entry which is preliminary data.</text>
</comment>
<feature type="compositionally biased region" description="Low complexity" evidence="8">
    <location>
        <begin position="114"/>
        <end position="123"/>
    </location>
</feature>
<dbReference type="GO" id="GO:0005524">
    <property type="term" value="F:ATP binding"/>
    <property type="evidence" value="ECO:0007669"/>
    <property type="project" value="UniProtKB-UniRule"/>
</dbReference>
<proteinExistence type="inferred from homology"/>
<evidence type="ECO:0000313" key="10">
    <source>
        <dbReference type="EMBL" id="GJD87567.1"/>
    </source>
</evidence>
<organism evidence="10 11">
    <name type="scientific">Methylobacterium hispanicum</name>
    <dbReference type="NCBI Taxonomy" id="270350"/>
    <lineage>
        <taxon>Bacteria</taxon>
        <taxon>Pseudomonadati</taxon>
        <taxon>Pseudomonadota</taxon>
        <taxon>Alphaproteobacteria</taxon>
        <taxon>Hyphomicrobiales</taxon>
        <taxon>Methylobacteriaceae</taxon>
        <taxon>Methylobacterium</taxon>
    </lineage>
</organism>
<dbReference type="Gene3D" id="3.40.50.300">
    <property type="entry name" value="P-loop containing nucleotide triphosphate hydrolases"/>
    <property type="match status" value="1"/>
</dbReference>
<evidence type="ECO:0000259" key="9">
    <source>
        <dbReference type="PROSITE" id="PS50901"/>
    </source>
</evidence>
<dbReference type="SUPFAM" id="SSF46785">
    <property type="entry name" value="Winged helix' DNA-binding domain"/>
    <property type="match status" value="1"/>
</dbReference>
<dbReference type="AlphaFoldDB" id="A0AAV4ZH76"/>
<protein>
    <recommendedName>
        <fullName evidence="9">FtsK domain-containing protein</fullName>
    </recommendedName>
</protein>
<comment type="function">
    <text evidence="5">Essential cell division protein that coordinates cell division and chromosome segregation. The N-terminus is involved in assembly of the cell-division machinery. The C-terminus functions as a DNA motor that moves dsDNA in an ATP-dependent manner towards the dif recombination site, which is located within the replication terminus region. Translocation stops specifically at Xer-dif sites, where FtsK interacts with the Xer recombinase, allowing activation of chromosome unlinking by recombination. FtsK orienting polar sequences (KOPS) guide the direction of DNA translocation. FtsK can remove proteins from DNA as it translocates, but translocation stops specifically at XerCD-dif site, thereby preventing removal of XerC and XerD from dif.</text>
</comment>
<name>A0AAV4ZH76_9HYPH</name>
<gene>
    <name evidence="10" type="ORF">BHAOGJBA_1072</name>
</gene>
<dbReference type="InterPro" id="IPR002543">
    <property type="entry name" value="FtsK_dom"/>
</dbReference>
<dbReference type="InterPro" id="IPR041027">
    <property type="entry name" value="FtsK_alpha"/>
</dbReference>
<feature type="compositionally biased region" description="Low complexity" evidence="8">
    <location>
        <begin position="651"/>
        <end position="668"/>
    </location>
</feature>
<accession>A0AAV4ZH76</accession>
<dbReference type="PANTHER" id="PTHR22683:SF41">
    <property type="entry name" value="DNA TRANSLOCASE FTSK"/>
    <property type="match status" value="1"/>
</dbReference>
<reference evidence="10" key="2">
    <citation type="submission" date="2021-08" db="EMBL/GenBank/DDBJ databases">
        <authorList>
            <person name="Tani A."/>
            <person name="Ola A."/>
            <person name="Ogura Y."/>
            <person name="Katsura K."/>
            <person name="Hayashi T."/>
        </authorList>
    </citation>
    <scope>NUCLEOTIDE SEQUENCE</scope>
    <source>
        <strain evidence="10">DSM 16372</strain>
    </source>
</reference>
<evidence type="ECO:0000256" key="1">
    <source>
        <dbReference type="ARBA" id="ARBA00006474"/>
    </source>
</evidence>
<feature type="compositionally biased region" description="Basic and acidic residues" evidence="8">
    <location>
        <begin position="137"/>
        <end position="158"/>
    </location>
</feature>
<comment type="subunit">
    <text evidence="6">Homohexamer. Forms a ring that surrounds DNA.</text>
</comment>
<evidence type="ECO:0000256" key="7">
    <source>
        <dbReference type="PROSITE-ProRule" id="PRU00289"/>
    </source>
</evidence>
<reference evidence="10" key="1">
    <citation type="journal article" date="2016" name="Front. Microbiol.">
        <title>Genome Sequence of the Piezophilic, Mesophilic Sulfate-Reducing Bacterium Desulfovibrio indicus J2T.</title>
        <authorList>
            <person name="Cao J."/>
            <person name="Maignien L."/>
            <person name="Shao Z."/>
            <person name="Alain K."/>
            <person name="Jebbar M."/>
        </authorList>
    </citation>
    <scope>NUCLEOTIDE SEQUENCE</scope>
    <source>
        <strain evidence="10">DSM 16372</strain>
    </source>
</reference>
<feature type="compositionally biased region" description="Low complexity" evidence="8">
    <location>
        <begin position="60"/>
        <end position="71"/>
    </location>
</feature>
<dbReference type="SMART" id="SM00382">
    <property type="entry name" value="AAA"/>
    <property type="match status" value="1"/>
</dbReference>
<dbReference type="RefSeq" id="WP_238229612.1">
    <property type="nucleotide sequence ID" value="NZ_BPQO01000003.1"/>
</dbReference>
<evidence type="ECO:0000256" key="3">
    <source>
        <dbReference type="ARBA" id="ARBA00022840"/>
    </source>
</evidence>
<feature type="binding site" evidence="7">
    <location>
        <begin position="864"/>
        <end position="871"/>
    </location>
    <ligand>
        <name>ATP</name>
        <dbReference type="ChEBI" id="CHEBI:30616"/>
    </ligand>
</feature>
<evidence type="ECO:0000256" key="4">
    <source>
        <dbReference type="ARBA" id="ARBA00023125"/>
    </source>
</evidence>
<dbReference type="InterPro" id="IPR027417">
    <property type="entry name" value="P-loop_NTPase"/>
</dbReference>
<keyword evidence="3 7" id="KW-0067">ATP-binding</keyword>
<evidence type="ECO:0000256" key="2">
    <source>
        <dbReference type="ARBA" id="ARBA00022741"/>
    </source>
</evidence>
<dbReference type="InterPro" id="IPR050206">
    <property type="entry name" value="FtsK/SpoIIIE/SftA"/>
</dbReference>
<dbReference type="InterPro" id="IPR018541">
    <property type="entry name" value="Ftsk_gamma"/>
</dbReference>
<keyword evidence="2 7" id="KW-0547">Nucleotide-binding</keyword>
<feature type="region of interest" description="Disordered" evidence="8">
    <location>
        <begin position="317"/>
        <end position="342"/>
    </location>
</feature>
<dbReference type="InterPro" id="IPR036388">
    <property type="entry name" value="WH-like_DNA-bd_sf"/>
</dbReference>
<feature type="region of interest" description="Disordered" evidence="8">
    <location>
        <begin position="257"/>
        <end position="283"/>
    </location>
</feature>
<evidence type="ECO:0000256" key="8">
    <source>
        <dbReference type="SAM" id="MobiDB-lite"/>
    </source>
</evidence>
<sequence>MRASGRPPYSHRDPSRPGRGVDRPGLSLGALAHRLMSLRQSLTRRLGGAARHPGYALPRQGQGAAQSWAASPNAMLGRDREPEVPMPRVLPPEMAPFGAAEPRFGAAEPRFGARAAAGFGPPEAARPEPGPQGWPDHVFDDRAGFEPPPARHESRIDHAASTPGVLVRQPRRPAAIAPEGVPADAYASAPAAAPAAPQPSAVRFTRTPDAVLQERRQRALEAERAALERARAEAQAALQAQADAQAAIERAEAERRAAEEEVARQEAARQEAARQEAARQEAERAAEAVSARIEAGPPVPLWRQPFVASEGVRYFRTPDRRPARPSVELSPETPAPQETYGPVAATSAPEVEVAHEAALEAAPGAVCAEAVPAALAAPDHAAEHPVAAPACGDFSDLPDWSGMQPWFGADDGVSASEAWAALDAAPSVAAETASDAVGEPEAGAAAPYVAVPVDISHLRSLPPKPVYVLDRLVRFDMPPRPADLQDNASARAAEERAAAAAAAVAAFLPPRPALTLVFGPETPAPAGPGDAAVPAAPVAETAPRALRPALSAMAARAAIRPARPPGAPEPVPAPCAPAAAPCEPAADAAAACEPAFRAPVPAEGAAPVAVPIPARPVLLRGRAAPAAEPAQAVPEVIAEVVVEAHAAAAPETPLPSSAEAGESVAAEPAPLPAPAQGPSQTLPVNVPAVVRPHLIPAGRHLEVAAFANADYELPALELLALPAPGGSEEVDADVLEQNALNLQQTVQDFGVRGDILAVRPGPVVTLYELEPAPGTKSSRVIGLSDDIARSMSAVSARVAVVPGRNVIGIELPNETRETVYLRELLCAPDFVETKHKLALCLGKNIGGEPIIADLARMPHLLVAGTTGSGKSVAINTMILSLLYRMKPEECRLIMVDPKMLELSVYDGIPHLLSPVVIDPKKAVIALKWAVREMEERYKKMSKIAVRNIDGYNARMKEARERGETITRTVQTGFDRHTGEAVFEEEAMDLSPLPYIVIVVDEMADLMMVAGKDIEGAIQRLAQMARAAGIHLIMATQRPSVDVITGTIKANFPTRISFQVTSKIDSRTILGEMGAEQLLGQGDMLFMAGGGRTTRVHGPFCSDAEVESVVAHLKRQGRPAYLDAVTADDAPEEAPAKGSRASKAAAQPAEEREEEAPVFDVGAFTAAVGAESGDLYEQAIQVVLRDQKASTSYIQRRLQIGYNRAASLMERMEIEGIVGPANHAGKREILVDAGHFAGTGLGNAMAHPLGAAAMDDED</sequence>
<dbReference type="Gene3D" id="1.10.10.10">
    <property type="entry name" value="Winged helix-like DNA-binding domain superfamily/Winged helix DNA-binding domain"/>
    <property type="match status" value="1"/>
</dbReference>
<feature type="region of interest" description="Disordered" evidence="8">
    <location>
        <begin position="1"/>
        <end position="26"/>
    </location>
</feature>
<dbReference type="PROSITE" id="PS50901">
    <property type="entry name" value="FTSK"/>
    <property type="match status" value="1"/>
</dbReference>
<feature type="region of interest" description="Disordered" evidence="8">
    <location>
        <begin position="1127"/>
        <end position="1155"/>
    </location>
</feature>
<dbReference type="PANTHER" id="PTHR22683">
    <property type="entry name" value="SPORULATION PROTEIN RELATED"/>
    <property type="match status" value="1"/>
</dbReference>
<feature type="domain" description="FtsK" evidence="9">
    <location>
        <begin position="847"/>
        <end position="1066"/>
    </location>
</feature>
<dbReference type="Pfam" id="PF09397">
    <property type="entry name" value="FtsK_gamma"/>
    <property type="match status" value="1"/>
</dbReference>
<dbReference type="Proteomes" id="UP001055247">
    <property type="component" value="Unassembled WGS sequence"/>
</dbReference>